<dbReference type="EMBL" id="JAGKQH010000020">
    <property type="protein sequence ID" value="KAG6570509.1"/>
    <property type="molecule type" value="Genomic_DNA"/>
</dbReference>
<accession>A0AAV6LUK9</accession>
<name>A0AAV6LUK9_9ROSI</name>
<feature type="non-terminal residue" evidence="1">
    <location>
        <position position="1"/>
    </location>
</feature>
<gene>
    <name evidence="1" type="ORF">SDJN03_29424</name>
</gene>
<proteinExistence type="predicted"/>
<comment type="caution">
    <text evidence="1">The sequence shown here is derived from an EMBL/GenBank/DDBJ whole genome shotgun (WGS) entry which is preliminary data.</text>
</comment>
<organism evidence="1 2">
    <name type="scientific">Cucurbita argyrosperma subsp. sororia</name>
    <dbReference type="NCBI Taxonomy" id="37648"/>
    <lineage>
        <taxon>Eukaryota</taxon>
        <taxon>Viridiplantae</taxon>
        <taxon>Streptophyta</taxon>
        <taxon>Embryophyta</taxon>
        <taxon>Tracheophyta</taxon>
        <taxon>Spermatophyta</taxon>
        <taxon>Magnoliopsida</taxon>
        <taxon>eudicotyledons</taxon>
        <taxon>Gunneridae</taxon>
        <taxon>Pentapetalae</taxon>
        <taxon>rosids</taxon>
        <taxon>fabids</taxon>
        <taxon>Cucurbitales</taxon>
        <taxon>Cucurbitaceae</taxon>
        <taxon>Cucurbiteae</taxon>
        <taxon>Cucurbita</taxon>
    </lineage>
</organism>
<sequence>METGGAGLTENLPHSIALRLARFQTKTQMDSIARNLDGRSSSCASTSEPREAPIRLQEWRESIDAQMSFGGNGSSFSNNPNRPGGESSMHTIGYWLLWRHKLWSQPSWDHTSTAAAAASLLFEIQLVSQLN</sequence>
<protein>
    <submittedName>
        <fullName evidence="1">Uncharacterized protein</fullName>
    </submittedName>
</protein>
<dbReference type="AlphaFoldDB" id="A0AAV6LUK9"/>
<evidence type="ECO:0000313" key="2">
    <source>
        <dbReference type="Proteomes" id="UP000685013"/>
    </source>
</evidence>
<reference evidence="1 2" key="1">
    <citation type="journal article" date="2021" name="Hortic Res">
        <title>The domestication of Cucurbita argyrosperma as revealed by the genome of its wild relative.</title>
        <authorList>
            <person name="Barrera-Redondo J."/>
            <person name="Sanchez-de la Vega G."/>
            <person name="Aguirre-Liguori J.A."/>
            <person name="Castellanos-Morales G."/>
            <person name="Gutierrez-Guerrero Y.T."/>
            <person name="Aguirre-Dugua X."/>
            <person name="Aguirre-Planter E."/>
            <person name="Tenaillon M.I."/>
            <person name="Lira-Saade R."/>
            <person name="Eguiarte L.E."/>
        </authorList>
    </citation>
    <scope>NUCLEOTIDE SEQUENCE [LARGE SCALE GENOMIC DNA]</scope>
    <source>
        <strain evidence="1">JBR-2021</strain>
    </source>
</reference>
<dbReference type="Proteomes" id="UP000685013">
    <property type="component" value="Chromosome 20"/>
</dbReference>
<keyword evidence="2" id="KW-1185">Reference proteome</keyword>
<evidence type="ECO:0000313" key="1">
    <source>
        <dbReference type="EMBL" id="KAG6570509.1"/>
    </source>
</evidence>